<gene>
    <name evidence="2" type="ORF">H8711_09125</name>
</gene>
<dbReference type="GO" id="GO:0006352">
    <property type="term" value="P:DNA-templated transcription initiation"/>
    <property type="evidence" value="ECO:0007669"/>
    <property type="project" value="InterPro"/>
</dbReference>
<reference evidence="2" key="1">
    <citation type="submission" date="2020-08" db="EMBL/GenBank/DDBJ databases">
        <title>Genome public.</title>
        <authorList>
            <person name="Liu C."/>
            <person name="Sun Q."/>
        </authorList>
    </citation>
    <scope>NUCLEOTIDE SEQUENCE</scope>
    <source>
        <strain evidence="2">NSJ-31</strain>
    </source>
</reference>
<dbReference type="EMBL" id="JACRST010000013">
    <property type="protein sequence ID" value="MBC8547089.1"/>
    <property type="molecule type" value="Genomic_DNA"/>
</dbReference>
<feature type="domain" description="RNA polymerase sigma factor 70 region 4 type 2" evidence="1">
    <location>
        <begin position="50"/>
        <end position="94"/>
    </location>
</feature>
<proteinExistence type="predicted"/>
<name>A0A926E0U7_9FIRM</name>
<dbReference type="InterPro" id="IPR013249">
    <property type="entry name" value="RNA_pol_sigma70_r4_t2"/>
</dbReference>
<organism evidence="2 3">
    <name type="scientific">Ligaoa zhengdingensis</name>
    <dbReference type="NCBI Taxonomy" id="2763658"/>
    <lineage>
        <taxon>Bacteria</taxon>
        <taxon>Bacillati</taxon>
        <taxon>Bacillota</taxon>
        <taxon>Clostridia</taxon>
        <taxon>Eubacteriales</taxon>
        <taxon>Oscillospiraceae</taxon>
        <taxon>Ligaoa</taxon>
    </lineage>
</organism>
<dbReference type="InterPro" id="IPR013324">
    <property type="entry name" value="RNA_pol_sigma_r3/r4-like"/>
</dbReference>
<dbReference type="Gene3D" id="1.10.10.10">
    <property type="entry name" value="Winged helix-like DNA-binding domain superfamily/Winged helix DNA-binding domain"/>
    <property type="match status" value="1"/>
</dbReference>
<sequence>MLRPRSKRVFLVEDIDSISAQVCVQADEDNTNRQFLTALLRATRYAVDHELTERQRQCFTKRYYEGRTVTEIAGELGLDCSTVSRHITLARQRIQSHARYCVFAYRNSLDGYSGNNRS</sequence>
<protein>
    <submittedName>
        <fullName evidence="2">Helix-turn-helix domain-containing protein</fullName>
    </submittedName>
</protein>
<dbReference type="InterPro" id="IPR036388">
    <property type="entry name" value="WH-like_DNA-bd_sf"/>
</dbReference>
<dbReference type="Pfam" id="PF08281">
    <property type="entry name" value="Sigma70_r4_2"/>
    <property type="match status" value="1"/>
</dbReference>
<dbReference type="AlphaFoldDB" id="A0A926E0U7"/>
<evidence type="ECO:0000313" key="3">
    <source>
        <dbReference type="Proteomes" id="UP000653127"/>
    </source>
</evidence>
<dbReference type="GO" id="GO:0003677">
    <property type="term" value="F:DNA binding"/>
    <property type="evidence" value="ECO:0007669"/>
    <property type="project" value="InterPro"/>
</dbReference>
<accession>A0A926E0U7</accession>
<keyword evidence="3" id="KW-1185">Reference proteome</keyword>
<evidence type="ECO:0000259" key="1">
    <source>
        <dbReference type="Pfam" id="PF08281"/>
    </source>
</evidence>
<dbReference type="GO" id="GO:0016987">
    <property type="term" value="F:sigma factor activity"/>
    <property type="evidence" value="ECO:0007669"/>
    <property type="project" value="InterPro"/>
</dbReference>
<evidence type="ECO:0000313" key="2">
    <source>
        <dbReference type="EMBL" id="MBC8547089.1"/>
    </source>
</evidence>
<dbReference type="Proteomes" id="UP000653127">
    <property type="component" value="Unassembled WGS sequence"/>
</dbReference>
<dbReference type="SUPFAM" id="SSF88659">
    <property type="entry name" value="Sigma3 and sigma4 domains of RNA polymerase sigma factors"/>
    <property type="match status" value="1"/>
</dbReference>
<dbReference type="RefSeq" id="WP_249283160.1">
    <property type="nucleotide sequence ID" value="NZ_JACRST010000013.1"/>
</dbReference>
<dbReference type="CDD" id="cd06171">
    <property type="entry name" value="Sigma70_r4"/>
    <property type="match status" value="1"/>
</dbReference>
<comment type="caution">
    <text evidence="2">The sequence shown here is derived from an EMBL/GenBank/DDBJ whole genome shotgun (WGS) entry which is preliminary data.</text>
</comment>